<dbReference type="GO" id="GO:0008236">
    <property type="term" value="F:serine-type peptidase activity"/>
    <property type="evidence" value="ECO:0007669"/>
    <property type="project" value="InterPro"/>
</dbReference>
<evidence type="ECO:0000259" key="1">
    <source>
        <dbReference type="PROSITE" id="PS50106"/>
    </source>
</evidence>
<dbReference type="OrthoDB" id="7168509at2"/>
<dbReference type="InterPro" id="IPR001478">
    <property type="entry name" value="PDZ"/>
</dbReference>
<name>A0A7W6HU17_9BACT</name>
<reference evidence="2 3" key="1">
    <citation type="submission" date="2020-08" db="EMBL/GenBank/DDBJ databases">
        <title>Genomic Encyclopedia of Type Strains, Phase IV (KMG-IV): sequencing the most valuable type-strain genomes for metagenomic binning, comparative biology and taxonomic classification.</title>
        <authorList>
            <person name="Goeker M."/>
        </authorList>
    </citation>
    <scope>NUCLEOTIDE SEQUENCE [LARGE SCALE GENOMIC DNA]</scope>
    <source>
        <strain evidence="2 3">DSM 105721</strain>
    </source>
</reference>
<dbReference type="Gene3D" id="3.90.226.10">
    <property type="entry name" value="2-enoyl-CoA Hydratase, Chain A, domain 1"/>
    <property type="match status" value="1"/>
</dbReference>
<accession>A0A7W6HU17</accession>
<dbReference type="PANTHER" id="PTHR32060">
    <property type="entry name" value="TAIL-SPECIFIC PROTEASE"/>
    <property type="match status" value="1"/>
</dbReference>
<dbReference type="InterPro" id="IPR041613">
    <property type="entry name" value="Pept_S41_N"/>
</dbReference>
<dbReference type="Pfam" id="PF18294">
    <property type="entry name" value="Pept_S41_N"/>
    <property type="match status" value="1"/>
</dbReference>
<dbReference type="PROSITE" id="PS51257">
    <property type="entry name" value="PROKAR_LIPOPROTEIN"/>
    <property type="match status" value="1"/>
</dbReference>
<dbReference type="InterPro" id="IPR036034">
    <property type="entry name" value="PDZ_sf"/>
</dbReference>
<feature type="domain" description="PDZ" evidence="1">
    <location>
        <begin position="97"/>
        <end position="155"/>
    </location>
</feature>
<dbReference type="GO" id="GO:0004175">
    <property type="term" value="F:endopeptidase activity"/>
    <property type="evidence" value="ECO:0007669"/>
    <property type="project" value="TreeGrafter"/>
</dbReference>
<gene>
    <name evidence="2" type="ORF">GGR14_000730</name>
</gene>
<dbReference type="InterPro" id="IPR029045">
    <property type="entry name" value="ClpP/crotonase-like_dom_sf"/>
</dbReference>
<dbReference type="GeneID" id="93101182"/>
<dbReference type="GO" id="GO:0006508">
    <property type="term" value="P:proteolysis"/>
    <property type="evidence" value="ECO:0007669"/>
    <property type="project" value="UniProtKB-KW"/>
</dbReference>
<dbReference type="SMART" id="SM00245">
    <property type="entry name" value="TSPc"/>
    <property type="match status" value="1"/>
</dbReference>
<dbReference type="GO" id="GO:0030288">
    <property type="term" value="C:outer membrane-bounded periplasmic space"/>
    <property type="evidence" value="ECO:0007669"/>
    <property type="project" value="TreeGrafter"/>
</dbReference>
<dbReference type="GO" id="GO:0007165">
    <property type="term" value="P:signal transduction"/>
    <property type="evidence" value="ECO:0007669"/>
    <property type="project" value="TreeGrafter"/>
</dbReference>
<evidence type="ECO:0000313" key="3">
    <source>
        <dbReference type="Proteomes" id="UP000546007"/>
    </source>
</evidence>
<keyword evidence="2" id="KW-0645">Protease</keyword>
<dbReference type="SUPFAM" id="SSF52096">
    <property type="entry name" value="ClpP/crotonase"/>
    <property type="match status" value="1"/>
</dbReference>
<dbReference type="CDD" id="cd07561">
    <property type="entry name" value="Peptidase_S41_CPP_like"/>
    <property type="match status" value="1"/>
</dbReference>
<proteinExistence type="predicted"/>
<dbReference type="AlphaFoldDB" id="A0A7W6HU17"/>
<keyword evidence="3" id="KW-1185">Reference proteome</keyword>
<protein>
    <submittedName>
        <fullName evidence="2">C-terminal processing protease CtpA/Prc</fullName>
    </submittedName>
</protein>
<dbReference type="PROSITE" id="PS50106">
    <property type="entry name" value="PDZ"/>
    <property type="match status" value="1"/>
</dbReference>
<evidence type="ECO:0000313" key="2">
    <source>
        <dbReference type="EMBL" id="MBB4024969.1"/>
    </source>
</evidence>
<dbReference type="Gene3D" id="3.30.750.170">
    <property type="match status" value="1"/>
</dbReference>
<dbReference type="SUPFAM" id="SSF50156">
    <property type="entry name" value="PDZ domain-like"/>
    <property type="match status" value="1"/>
</dbReference>
<dbReference type="PANTHER" id="PTHR32060:SF30">
    <property type="entry name" value="CARBOXY-TERMINAL PROCESSING PROTEASE CTPA"/>
    <property type="match status" value="1"/>
</dbReference>
<dbReference type="RefSeq" id="WP_124317425.1">
    <property type="nucleotide sequence ID" value="NZ_AP028155.1"/>
</dbReference>
<dbReference type="Pfam" id="PF03572">
    <property type="entry name" value="Peptidase_S41"/>
    <property type="match status" value="1"/>
</dbReference>
<keyword evidence="2" id="KW-0378">Hydrolase</keyword>
<dbReference type="Proteomes" id="UP000546007">
    <property type="component" value="Unassembled WGS sequence"/>
</dbReference>
<dbReference type="EMBL" id="JACIES010000001">
    <property type="protein sequence ID" value="MBB4024969.1"/>
    <property type="molecule type" value="Genomic_DNA"/>
</dbReference>
<dbReference type="InterPro" id="IPR005151">
    <property type="entry name" value="Tail-specific_protease"/>
</dbReference>
<sequence>MNTSKILFSLFLVLSLLVSCEKDNNHSEDDELATRMNQFIQSNLSTFYLWYDEIPNIKPESKKDPKEYFKVLLSSKDKWSLITDDANGLLEEMAGTGETYGYGLAYGRFKDSDKCFAIVQYVYPGSPAAEKLKRGDIIVELNSQSFTESDLSKLTNPGTLHLGMGKQEGDAIAPSGKTVTITSRKMDADPVLITKLFERGNHKIGYLMYTNFTKTFNTSIVKAFNEFKEAGITDLVLDLRYNHGGDDDASTFLCSAIVPKEKAVVGTLLSKETWNSPCQEIFESDSQYENLLNRFFVETNCNLDLPSQKVYILTSGETVSASEYTIACLKAFMDVELVGTKTYGKYVTMYAFSPQYEENGKLVADKELANWLIFPVCSRFTNIDGYPNSLEGMTPQHEVKEDLFNGIQLGDENEPLLAEALALISGTRRMQVKGRSIETSPVFNMLPKSFNDIKSNRIIHVK</sequence>
<organism evidence="2 3">
    <name type="scientific">Butyricimonas faecihominis</name>
    <dbReference type="NCBI Taxonomy" id="1472416"/>
    <lineage>
        <taxon>Bacteria</taxon>
        <taxon>Pseudomonadati</taxon>
        <taxon>Bacteroidota</taxon>
        <taxon>Bacteroidia</taxon>
        <taxon>Bacteroidales</taxon>
        <taxon>Odoribacteraceae</taxon>
        <taxon>Butyricimonas</taxon>
    </lineage>
</organism>
<comment type="caution">
    <text evidence="2">The sequence shown here is derived from an EMBL/GenBank/DDBJ whole genome shotgun (WGS) entry which is preliminary data.</text>
</comment>
<dbReference type="Gene3D" id="2.30.42.10">
    <property type="match status" value="1"/>
</dbReference>